<reference evidence="1" key="2">
    <citation type="journal article" date="2024" name="Plant">
        <title>Genomic evolution and insights into agronomic trait innovations of Sesamum species.</title>
        <authorList>
            <person name="Miao H."/>
            <person name="Wang L."/>
            <person name="Qu L."/>
            <person name="Liu H."/>
            <person name="Sun Y."/>
            <person name="Le M."/>
            <person name="Wang Q."/>
            <person name="Wei S."/>
            <person name="Zheng Y."/>
            <person name="Lin W."/>
            <person name="Duan Y."/>
            <person name="Cao H."/>
            <person name="Xiong S."/>
            <person name="Wang X."/>
            <person name="Wei L."/>
            <person name="Li C."/>
            <person name="Ma Q."/>
            <person name="Ju M."/>
            <person name="Zhao R."/>
            <person name="Li G."/>
            <person name="Mu C."/>
            <person name="Tian Q."/>
            <person name="Mei H."/>
            <person name="Zhang T."/>
            <person name="Gao T."/>
            <person name="Zhang H."/>
        </authorList>
    </citation>
    <scope>NUCLEOTIDE SEQUENCE</scope>
    <source>
        <strain evidence="1">G01</strain>
    </source>
</reference>
<sequence>MKNYIQWLGMVSSISEPVVVFCYNNGAIAQAKKPRSHHHSKYILRLYHLLGDMVSRCDVRMDRLSLAKNKADPLTKPMSQIAHTQHLDKKGLRSMGDWL</sequence>
<evidence type="ECO:0000313" key="1">
    <source>
        <dbReference type="EMBL" id="KAL0334020.1"/>
    </source>
</evidence>
<gene>
    <name evidence="1" type="ORF">Sangu_1558200</name>
</gene>
<accession>A0AAW2MQT9</accession>
<dbReference type="AlphaFoldDB" id="A0AAW2MQT9"/>
<proteinExistence type="predicted"/>
<comment type="caution">
    <text evidence="1">The sequence shown here is derived from an EMBL/GenBank/DDBJ whole genome shotgun (WGS) entry which is preliminary data.</text>
</comment>
<reference evidence="1" key="1">
    <citation type="submission" date="2020-06" db="EMBL/GenBank/DDBJ databases">
        <authorList>
            <person name="Li T."/>
            <person name="Hu X."/>
            <person name="Zhang T."/>
            <person name="Song X."/>
            <person name="Zhang H."/>
            <person name="Dai N."/>
            <person name="Sheng W."/>
            <person name="Hou X."/>
            <person name="Wei L."/>
        </authorList>
    </citation>
    <scope>NUCLEOTIDE SEQUENCE</scope>
    <source>
        <strain evidence="1">G01</strain>
        <tissue evidence="1">Leaf</tissue>
    </source>
</reference>
<name>A0AAW2MQT9_9LAMI</name>
<dbReference type="EMBL" id="JACGWK010000009">
    <property type="protein sequence ID" value="KAL0334020.1"/>
    <property type="molecule type" value="Genomic_DNA"/>
</dbReference>
<organism evidence="1">
    <name type="scientific">Sesamum angustifolium</name>
    <dbReference type="NCBI Taxonomy" id="2727405"/>
    <lineage>
        <taxon>Eukaryota</taxon>
        <taxon>Viridiplantae</taxon>
        <taxon>Streptophyta</taxon>
        <taxon>Embryophyta</taxon>
        <taxon>Tracheophyta</taxon>
        <taxon>Spermatophyta</taxon>
        <taxon>Magnoliopsida</taxon>
        <taxon>eudicotyledons</taxon>
        <taxon>Gunneridae</taxon>
        <taxon>Pentapetalae</taxon>
        <taxon>asterids</taxon>
        <taxon>lamiids</taxon>
        <taxon>Lamiales</taxon>
        <taxon>Pedaliaceae</taxon>
        <taxon>Sesamum</taxon>
    </lineage>
</organism>
<protein>
    <submittedName>
        <fullName evidence="1">Uncharacterized protein</fullName>
    </submittedName>
</protein>